<protein>
    <submittedName>
        <fullName evidence="3">Glycosyl transferase group 1</fullName>
    </submittedName>
</protein>
<evidence type="ECO:0000313" key="4">
    <source>
        <dbReference type="Proteomes" id="UP000034172"/>
    </source>
</evidence>
<comment type="caution">
    <text evidence="3">The sequence shown here is derived from an EMBL/GenBank/DDBJ whole genome shotgun (WGS) entry which is preliminary data.</text>
</comment>
<sequence length="399" mass="45727">MKILMLTPYLPYPDSSGGQIRTQNLLKHLCKKHEITLVSLIKDPKEDKNIKHLLKYCKKVMTFQRSATPWTLKNILKTGFSFDPFLIVRNFAPGVKEAVTKELETGEYDLVHAETFYVMPSIPKTNLPIILVDQTIEYLVYQHYVNETAPWYLKPLLQIDVEKMKYSERFYWRKASQVVAVSEADKREMLTLEPDLHVEIIPNGVNLDLFRKKTNWETEEKAILQISNFKWLQNVEAAHLLIEQVFPLVKKQIKGIKLWIIGQHVPKDILDLKDKDILVKSVPEDDSKSLVNAWHDATVFASTIKGPGGTRLKNLAAMASQLPIVSTKVGVEGLMVEDNKHVLIGNTPQKMADLLVKVIKSPRLAEQLALSTRRHVEKNFDWRIIAKGLDSLYNKLGKK</sequence>
<evidence type="ECO:0000259" key="2">
    <source>
        <dbReference type="Pfam" id="PF13439"/>
    </source>
</evidence>
<name>A0A0G1HQT1_9BACT</name>
<dbReference type="PANTHER" id="PTHR46401:SF2">
    <property type="entry name" value="GLYCOSYLTRANSFERASE WBBK-RELATED"/>
    <property type="match status" value="1"/>
</dbReference>
<dbReference type="GO" id="GO:0009103">
    <property type="term" value="P:lipopolysaccharide biosynthetic process"/>
    <property type="evidence" value="ECO:0007669"/>
    <property type="project" value="TreeGrafter"/>
</dbReference>
<dbReference type="PANTHER" id="PTHR46401">
    <property type="entry name" value="GLYCOSYLTRANSFERASE WBBK-RELATED"/>
    <property type="match status" value="1"/>
</dbReference>
<dbReference type="Pfam" id="PF13692">
    <property type="entry name" value="Glyco_trans_1_4"/>
    <property type="match status" value="1"/>
</dbReference>
<evidence type="ECO:0000256" key="1">
    <source>
        <dbReference type="ARBA" id="ARBA00022679"/>
    </source>
</evidence>
<dbReference type="Pfam" id="PF13439">
    <property type="entry name" value="Glyco_transf_4"/>
    <property type="match status" value="1"/>
</dbReference>
<dbReference type="STRING" id="1618392.UW41_C0005G0024"/>
<dbReference type="SUPFAM" id="SSF53756">
    <property type="entry name" value="UDP-Glycosyltransferase/glycogen phosphorylase"/>
    <property type="match status" value="1"/>
</dbReference>
<proteinExistence type="predicted"/>
<dbReference type="AlphaFoldDB" id="A0A0G1HQT1"/>
<gene>
    <name evidence="3" type="ORF">UW41_C0005G0024</name>
</gene>
<feature type="domain" description="Glycosyltransferase subfamily 4-like N-terminal" evidence="2">
    <location>
        <begin position="17"/>
        <end position="208"/>
    </location>
</feature>
<organism evidence="3 4">
    <name type="scientific">Candidatus Collierbacteria bacterium GW2011_GWC2_44_18</name>
    <dbReference type="NCBI Taxonomy" id="1618392"/>
    <lineage>
        <taxon>Bacteria</taxon>
        <taxon>Candidatus Collieribacteriota</taxon>
    </lineage>
</organism>
<dbReference type="Proteomes" id="UP000034172">
    <property type="component" value="Unassembled WGS sequence"/>
</dbReference>
<dbReference type="Gene3D" id="3.40.50.2000">
    <property type="entry name" value="Glycogen Phosphorylase B"/>
    <property type="match status" value="2"/>
</dbReference>
<dbReference type="InterPro" id="IPR028098">
    <property type="entry name" value="Glyco_trans_4-like_N"/>
</dbReference>
<dbReference type="EMBL" id="LCIE01000005">
    <property type="protein sequence ID" value="KKT49521.1"/>
    <property type="molecule type" value="Genomic_DNA"/>
</dbReference>
<dbReference type="GO" id="GO:0016757">
    <property type="term" value="F:glycosyltransferase activity"/>
    <property type="evidence" value="ECO:0007669"/>
    <property type="project" value="TreeGrafter"/>
</dbReference>
<keyword evidence="1 3" id="KW-0808">Transferase</keyword>
<accession>A0A0G1HQT1</accession>
<dbReference type="CDD" id="cd03801">
    <property type="entry name" value="GT4_PimA-like"/>
    <property type="match status" value="1"/>
</dbReference>
<evidence type="ECO:0000313" key="3">
    <source>
        <dbReference type="EMBL" id="KKT49521.1"/>
    </source>
</evidence>
<reference evidence="3 4" key="1">
    <citation type="journal article" date="2015" name="Nature">
        <title>rRNA introns, odd ribosomes, and small enigmatic genomes across a large radiation of phyla.</title>
        <authorList>
            <person name="Brown C.T."/>
            <person name="Hug L.A."/>
            <person name="Thomas B.C."/>
            <person name="Sharon I."/>
            <person name="Castelle C.J."/>
            <person name="Singh A."/>
            <person name="Wilkins M.J."/>
            <person name="Williams K.H."/>
            <person name="Banfield J.F."/>
        </authorList>
    </citation>
    <scope>NUCLEOTIDE SEQUENCE [LARGE SCALE GENOMIC DNA]</scope>
</reference>